<keyword evidence="2" id="KW-1185">Reference proteome</keyword>
<evidence type="ECO:0000313" key="1">
    <source>
        <dbReference type="EMBL" id="GLK76963.1"/>
    </source>
</evidence>
<reference evidence="1" key="2">
    <citation type="submission" date="2023-01" db="EMBL/GenBank/DDBJ databases">
        <authorList>
            <person name="Sun Q."/>
            <person name="Evtushenko L."/>
        </authorList>
    </citation>
    <scope>NUCLEOTIDE SEQUENCE</scope>
    <source>
        <strain evidence="1">VKM B-2555</strain>
    </source>
</reference>
<reference evidence="1" key="1">
    <citation type="journal article" date="2014" name="Int. J. Syst. Evol. Microbiol.">
        <title>Complete genome sequence of Corynebacterium casei LMG S-19264T (=DSM 44701T), isolated from a smear-ripened cheese.</title>
        <authorList>
            <consortium name="US DOE Joint Genome Institute (JGI-PGF)"/>
            <person name="Walter F."/>
            <person name="Albersmeier A."/>
            <person name="Kalinowski J."/>
            <person name="Ruckert C."/>
        </authorList>
    </citation>
    <scope>NUCLEOTIDE SEQUENCE</scope>
    <source>
        <strain evidence="1">VKM B-2555</strain>
    </source>
</reference>
<proteinExistence type="predicted"/>
<organism evidence="1 2">
    <name type="scientific">Methylopila jiangsuensis</name>
    <dbReference type="NCBI Taxonomy" id="586230"/>
    <lineage>
        <taxon>Bacteria</taxon>
        <taxon>Pseudomonadati</taxon>
        <taxon>Pseudomonadota</taxon>
        <taxon>Alphaproteobacteria</taxon>
        <taxon>Hyphomicrobiales</taxon>
        <taxon>Methylopilaceae</taxon>
        <taxon>Methylopila</taxon>
    </lineage>
</organism>
<evidence type="ECO:0000313" key="2">
    <source>
        <dbReference type="Proteomes" id="UP001143364"/>
    </source>
</evidence>
<name>A0A9W6N442_9HYPH</name>
<sequence length="113" mass="11797">MLAGLLTYGVYFGLAHSVQQLAADAVRASIGGLSDAEREQLARAHVAASANQYVLIDPARVSVAARPAPSNANTFEVVVTYDAEGLALWTLDGLAPTPTKTIARSAAIRRGGY</sequence>
<comment type="caution">
    <text evidence="1">The sequence shown here is derived from an EMBL/GenBank/DDBJ whole genome shotgun (WGS) entry which is preliminary data.</text>
</comment>
<protein>
    <recommendedName>
        <fullName evidence="3">Pilus assembly protein</fullName>
    </recommendedName>
</protein>
<accession>A0A9W6N442</accession>
<evidence type="ECO:0008006" key="3">
    <source>
        <dbReference type="Google" id="ProtNLM"/>
    </source>
</evidence>
<dbReference type="EMBL" id="BSFK01000010">
    <property type="protein sequence ID" value="GLK76963.1"/>
    <property type="molecule type" value="Genomic_DNA"/>
</dbReference>
<dbReference type="AlphaFoldDB" id="A0A9W6N442"/>
<dbReference type="Proteomes" id="UP001143364">
    <property type="component" value="Unassembled WGS sequence"/>
</dbReference>
<gene>
    <name evidence="1" type="ORF">GCM10008171_22170</name>
</gene>